<dbReference type="GO" id="GO:0005694">
    <property type="term" value="C:chromosome"/>
    <property type="evidence" value="ECO:0007669"/>
    <property type="project" value="UniProtKB-SubCell"/>
</dbReference>
<dbReference type="Pfam" id="PF00808">
    <property type="entry name" value="CBFD_NFYB_HMF"/>
    <property type="match status" value="1"/>
</dbReference>
<evidence type="ECO:0000313" key="9">
    <source>
        <dbReference type="Proteomes" id="UP000248557"/>
    </source>
</evidence>
<dbReference type="Gene3D" id="1.10.20.10">
    <property type="entry name" value="Histone, subunit A"/>
    <property type="match status" value="1"/>
</dbReference>
<dbReference type="GO" id="GO:0003677">
    <property type="term" value="F:DNA binding"/>
    <property type="evidence" value="ECO:0007669"/>
    <property type="project" value="UniProtKB-KW"/>
</dbReference>
<dbReference type="GO" id="GO:0005737">
    <property type="term" value="C:cytoplasm"/>
    <property type="evidence" value="ECO:0007669"/>
    <property type="project" value="UniProtKB-SubCell"/>
</dbReference>
<evidence type="ECO:0000256" key="3">
    <source>
        <dbReference type="ARBA" id="ARBA00008264"/>
    </source>
</evidence>
<feature type="domain" description="Transcription factor CBF/NF-Y/archaeal histone" evidence="7">
    <location>
        <begin position="3"/>
        <end position="64"/>
    </location>
</feature>
<dbReference type="NCBIfam" id="NF043032">
    <property type="entry name" value="archaea_histone"/>
    <property type="match status" value="1"/>
</dbReference>
<dbReference type="AlphaFoldDB" id="A0A328Q576"/>
<dbReference type="PANTHER" id="PTHR47828:SF1">
    <property type="entry name" value="ARCHAEAL HISTONE A"/>
    <property type="match status" value="1"/>
</dbReference>
<dbReference type="GeneID" id="3855748"/>
<evidence type="ECO:0000313" key="8">
    <source>
        <dbReference type="EMBL" id="RAP03517.1"/>
    </source>
</evidence>
<dbReference type="SUPFAM" id="SSF47113">
    <property type="entry name" value="Histone-fold"/>
    <property type="match status" value="1"/>
</dbReference>
<evidence type="ECO:0000256" key="1">
    <source>
        <dbReference type="ARBA" id="ARBA00004286"/>
    </source>
</evidence>
<evidence type="ECO:0000259" key="7">
    <source>
        <dbReference type="Pfam" id="PF00808"/>
    </source>
</evidence>
<proteinExistence type="inferred from homology"/>
<name>A0A328Q576_9EURY</name>
<dbReference type="RefSeq" id="WP_011405984.1">
    <property type="nucleotide sequence ID" value="NZ_CATZNA010000010.1"/>
</dbReference>
<organism evidence="8 9">
    <name type="scientific">Methanosphaera stadtmanae</name>
    <dbReference type="NCBI Taxonomy" id="2317"/>
    <lineage>
        <taxon>Archaea</taxon>
        <taxon>Methanobacteriati</taxon>
        <taxon>Methanobacteriota</taxon>
        <taxon>Methanomada group</taxon>
        <taxon>Methanobacteria</taxon>
        <taxon>Methanobacteriales</taxon>
        <taxon>Methanobacteriaceae</taxon>
        <taxon>Methanosphaera</taxon>
    </lineage>
</organism>
<sequence>MSELPLTPLGRIIKNGGAERVSEDAKVELSAFLEDTAEELAKLALNNAEENGRKTLKAEDISIAYKEL</sequence>
<dbReference type="GO" id="GO:0046982">
    <property type="term" value="F:protein heterodimerization activity"/>
    <property type="evidence" value="ECO:0007669"/>
    <property type="project" value="InterPro"/>
</dbReference>
<protein>
    <submittedName>
        <fullName evidence="8">Histone</fullName>
    </submittedName>
</protein>
<dbReference type="CDD" id="cd22909">
    <property type="entry name" value="HFD_archaea_histone-like"/>
    <property type="match status" value="1"/>
</dbReference>
<comment type="caution">
    <text evidence="8">The sequence shown here is derived from an EMBL/GenBank/DDBJ whole genome shotgun (WGS) entry which is preliminary data.</text>
</comment>
<keyword evidence="4" id="KW-0158">Chromosome</keyword>
<dbReference type="Proteomes" id="UP000248557">
    <property type="component" value="Unassembled WGS sequence"/>
</dbReference>
<evidence type="ECO:0000256" key="2">
    <source>
        <dbReference type="ARBA" id="ARBA00004496"/>
    </source>
</evidence>
<evidence type="ECO:0000256" key="6">
    <source>
        <dbReference type="ARBA" id="ARBA00023125"/>
    </source>
</evidence>
<accession>A0A328Q576</accession>
<comment type="similarity">
    <text evidence="3">Belongs to the archaeal histone HMF family.</text>
</comment>
<dbReference type="SMR" id="A0A328Q576"/>
<evidence type="ECO:0000256" key="4">
    <source>
        <dbReference type="ARBA" id="ARBA00022454"/>
    </source>
</evidence>
<dbReference type="InterPro" id="IPR009072">
    <property type="entry name" value="Histone-fold"/>
</dbReference>
<dbReference type="InterPro" id="IPR003958">
    <property type="entry name" value="CBFA_NFYB_domain"/>
</dbReference>
<keyword evidence="5" id="KW-0963">Cytoplasm</keyword>
<keyword evidence="6" id="KW-0238">DNA-binding</keyword>
<dbReference type="InterPro" id="IPR050947">
    <property type="entry name" value="Archaeal_histone_HMF"/>
</dbReference>
<gene>
    <name evidence="8" type="ORF">CA615_01940</name>
</gene>
<dbReference type="InterPro" id="IPR050004">
    <property type="entry name" value="HmfB-like"/>
</dbReference>
<comment type="subcellular location">
    <subcellularLocation>
        <location evidence="1">Chromosome</location>
    </subcellularLocation>
    <subcellularLocation>
        <location evidence="2">Cytoplasm</location>
    </subcellularLocation>
</comment>
<dbReference type="PANTHER" id="PTHR47828">
    <property type="entry name" value="ARCHAEAL HISTONE A"/>
    <property type="match status" value="1"/>
</dbReference>
<dbReference type="OMA" id="DIKFVCE"/>
<reference evidence="8 9" key="1">
    <citation type="submission" date="2017-05" db="EMBL/GenBank/DDBJ databases">
        <title>Host range expansion of the Methanosphaera genus to humans and monogastric animals involves recent and extensive reduction in genome content.</title>
        <authorList>
            <person name="Hoedt E.C."/>
            <person name="Volmer J.G."/>
            <person name="Parks D.H."/>
            <person name="Rosewarne C.P."/>
            <person name="Denman S.E."/>
            <person name="Mcsweeney C.S."/>
            <person name="O Cuiv P."/>
            <person name="Hugenholtz P."/>
            <person name="Tyson G.W."/>
            <person name="Morrison M."/>
        </authorList>
    </citation>
    <scope>NUCLEOTIDE SEQUENCE [LARGE SCALE GENOMIC DNA]</scope>
    <source>
        <strain evidence="8 9">PA5</strain>
    </source>
</reference>
<dbReference type="EMBL" id="NGJK01000020">
    <property type="protein sequence ID" value="RAP03517.1"/>
    <property type="molecule type" value="Genomic_DNA"/>
</dbReference>
<evidence type="ECO:0000256" key="5">
    <source>
        <dbReference type="ARBA" id="ARBA00022490"/>
    </source>
</evidence>